<reference evidence="2" key="1">
    <citation type="submission" date="2017-06" db="EMBL/GenBank/DDBJ databases">
        <authorList>
            <person name="Cremers G."/>
        </authorList>
    </citation>
    <scope>NUCLEOTIDE SEQUENCE [LARGE SCALE GENOMIC DNA]</scope>
</reference>
<dbReference type="Proteomes" id="UP000218615">
    <property type="component" value="Unassembled WGS sequence"/>
</dbReference>
<dbReference type="RefSeq" id="WP_143311708.1">
    <property type="nucleotide sequence ID" value="NZ_FZMP01000120.1"/>
</dbReference>
<sequence>MVEVVDSKEVDLYKYESTKSQLVLGDRERINRFIEERDKLVKKRDGYLKQGKNRSNSPIIIHLALNCLEEHGLSTAFVQTKLPVNDSAEACRGGE</sequence>
<evidence type="ECO:0000313" key="2">
    <source>
        <dbReference type="Proteomes" id="UP000218615"/>
    </source>
</evidence>
<gene>
    <name evidence="1" type="ORF">MNV_2060013</name>
</gene>
<keyword evidence="2" id="KW-1185">Reference proteome</keyword>
<proteinExistence type="predicted"/>
<evidence type="ECO:0000313" key="1">
    <source>
        <dbReference type="EMBL" id="SNQ60871.1"/>
    </source>
</evidence>
<organism evidence="1 2">
    <name type="scientific">Candidatus Methanoperedens nitratireducens</name>
    <dbReference type="NCBI Taxonomy" id="1392998"/>
    <lineage>
        <taxon>Archaea</taxon>
        <taxon>Methanobacteriati</taxon>
        <taxon>Methanobacteriota</taxon>
        <taxon>Stenosarchaea group</taxon>
        <taxon>Methanomicrobia</taxon>
        <taxon>Methanosarcinales</taxon>
        <taxon>ANME-2 cluster</taxon>
        <taxon>Candidatus Methanoperedentaceae</taxon>
        <taxon>Candidatus Methanoperedens</taxon>
    </lineage>
</organism>
<name>A0A284VNL5_9EURY</name>
<dbReference type="AlphaFoldDB" id="A0A284VNL5"/>
<dbReference type="EMBL" id="FZMP01000120">
    <property type="protein sequence ID" value="SNQ60871.1"/>
    <property type="molecule type" value="Genomic_DNA"/>
</dbReference>
<protein>
    <submittedName>
        <fullName evidence="1">Uncharacterized protein</fullName>
    </submittedName>
</protein>
<accession>A0A284VNL5</accession>